<proteinExistence type="predicted"/>
<sequence>MLLLTCVEGDEFQTPEHGLPSWVPDWSVTKFTGLRITGYRHFNAAGKGEEKRPPKYSISPDKRILDVEAVHMDDIEEVCDNKSRLRANLYGSKFWQLISNLSPTIETIHGVQTREEILARQGSPYDLNYSHAMLHRPFRTKRGAFGIGTQSLRKGDSIWIVSGCRVPIIMRRVEGSEHYRLVGGSYTHGLMDGERLGDKNLDFDMVSLE</sequence>
<organism evidence="1 2">
    <name type="scientific">Didymella glomerata</name>
    <dbReference type="NCBI Taxonomy" id="749621"/>
    <lineage>
        <taxon>Eukaryota</taxon>
        <taxon>Fungi</taxon>
        <taxon>Dikarya</taxon>
        <taxon>Ascomycota</taxon>
        <taxon>Pezizomycotina</taxon>
        <taxon>Dothideomycetes</taxon>
        <taxon>Pleosporomycetidae</taxon>
        <taxon>Pleosporales</taxon>
        <taxon>Pleosporineae</taxon>
        <taxon>Didymellaceae</taxon>
        <taxon>Didymella</taxon>
    </lineage>
</organism>
<dbReference type="InterPro" id="IPR052895">
    <property type="entry name" value="HetReg/Transcr_Mod"/>
</dbReference>
<dbReference type="Pfam" id="PF26639">
    <property type="entry name" value="Het-6_barrel"/>
    <property type="match status" value="1"/>
</dbReference>
<dbReference type="EMBL" id="JAPEUV010000008">
    <property type="protein sequence ID" value="KAJ4342076.1"/>
    <property type="molecule type" value="Genomic_DNA"/>
</dbReference>
<dbReference type="PANTHER" id="PTHR24148:SF73">
    <property type="entry name" value="HET DOMAIN PROTEIN (AFU_ORTHOLOGUE AFUA_8G01020)"/>
    <property type="match status" value="1"/>
</dbReference>
<evidence type="ECO:0000313" key="2">
    <source>
        <dbReference type="Proteomes" id="UP001140562"/>
    </source>
</evidence>
<protein>
    <submittedName>
        <fullName evidence="1">Uncharacterized protein</fullName>
    </submittedName>
</protein>
<dbReference type="Proteomes" id="UP001140562">
    <property type="component" value="Unassembled WGS sequence"/>
</dbReference>
<accession>A0A9W8X7V0</accession>
<dbReference type="AlphaFoldDB" id="A0A9W8X7V0"/>
<gene>
    <name evidence="1" type="ORF">N0V87_001402</name>
</gene>
<dbReference type="OrthoDB" id="3548654at2759"/>
<name>A0A9W8X7V0_9PLEO</name>
<dbReference type="PANTHER" id="PTHR24148">
    <property type="entry name" value="ANKYRIN REPEAT DOMAIN-CONTAINING PROTEIN 39 HOMOLOG-RELATED"/>
    <property type="match status" value="1"/>
</dbReference>
<reference evidence="1" key="1">
    <citation type="submission" date="2022-10" db="EMBL/GenBank/DDBJ databases">
        <title>Tapping the CABI collections for fungal endophytes: first genome assemblies for Collariella, Neodidymelliopsis, Ascochyta clinopodiicola, Didymella pomorum, Didymosphaeria variabile, Neocosmospora piperis and Neocucurbitaria cava.</title>
        <authorList>
            <person name="Hill R."/>
        </authorList>
    </citation>
    <scope>NUCLEOTIDE SEQUENCE</scope>
    <source>
        <strain evidence="1">IMI 360193</strain>
    </source>
</reference>
<comment type="caution">
    <text evidence="1">The sequence shown here is derived from an EMBL/GenBank/DDBJ whole genome shotgun (WGS) entry which is preliminary data.</text>
</comment>
<keyword evidence="2" id="KW-1185">Reference proteome</keyword>
<evidence type="ECO:0000313" key="1">
    <source>
        <dbReference type="EMBL" id="KAJ4342076.1"/>
    </source>
</evidence>